<organism evidence="3 4">
    <name type="scientific">Rhizophagus irregularis (strain DAOM 197198w)</name>
    <name type="common">Glomus intraradices</name>
    <dbReference type="NCBI Taxonomy" id="1432141"/>
    <lineage>
        <taxon>Eukaryota</taxon>
        <taxon>Fungi</taxon>
        <taxon>Fungi incertae sedis</taxon>
        <taxon>Mucoromycota</taxon>
        <taxon>Glomeromycotina</taxon>
        <taxon>Glomeromycetes</taxon>
        <taxon>Glomerales</taxon>
        <taxon>Glomeraceae</taxon>
        <taxon>Rhizophagus</taxon>
    </lineage>
</organism>
<reference evidence="3 4" key="1">
    <citation type="submission" date="2014-02" db="EMBL/GenBank/DDBJ databases">
        <title>Single nucleus genome sequencing reveals high similarity among nuclei of an endomycorrhizal fungus.</title>
        <authorList>
            <person name="Lin K."/>
            <person name="Geurts R."/>
            <person name="Zhang Z."/>
            <person name="Limpens E."/>
            <person name="Saunders D.G."/>
            <person name="Mu D."/>
            <person name="Pang E."/>
            <person name="Cao H."/>
            <person name="Cha H."/>
            <person name="Lin T."/>
            <person name="Zhou Q."/>
            <person name="Shang Y."/>
            <person name="Li Y."/>
            <person name="Ivanov S."/>
            <person name="Sharma T."/>
            <person name="Velzen R.V."/>
            <person name="Ruijter N.D."/>
            <person name="Aanen D.K."/>
            <person name="Win J."/>
            <person name="Kamoun S."/>
            <person name="Bisseling T."/>
            <person name="Huang S."/>
        </authorList>
    </citation>
    <scope>NUCLEOTIDE SEQUENCE [LARGE SCALE GENOMIC DNA]</scope>
    <source>
        <strain evidence="3">DAOM 197198w</strain>
        <strain evidence="4">DAOM197198w</strain>
    </source>
</reference>
<dbReference type="EMBL" id="JEMT01029318">
    <property type="protein sequence ID" value="EXX52295.1"/>
    <property type="molecule type" value="Genomic_DNA"/>
</dbReference>
<dbReference type="AlphaFoldDB" id="A0A015IEB8"/>
<dbReference type="PANTHER" id="PTHR14336">
    <property type="entry name" value="TANDEM PH DOMAIN CONTAINING PROTEIN"/>
    <property type="match status" value="1"/>
</dbReference>
<protein>
    <recommendedName>
        <fullName evidence="2">PH domain-containing protein</fullName>
    </recommendedName>
</protein>
<dbReference type="SMART" id="SM00233">
    <property type="entry name" value="PH"/>
    <property type="match status" value="2"/>
</dbReference>
<dbReference type="FunFam" id="2.30.29.30:FF:000286">
    <property type="entry name" value="PH-protein kinase domain containing protein"/>
    <property type="match status" value="2"/>
</dbReference>
<dbReference type="InterPro" id="IPR051707">
    <property type="entry name" value="PI-Interact_SigTrans_Reg"/>
</dbReference>
<comment type="caution">
    <text evidence="3">The sequence shown here is derived from an EMBL/GenBank/DDBJ whole genome shotgun (WGS) entry which is preliminary data.</text>
</comment>
<feature type="compositionally biased region" description="Polar residues" evidence="1">
    <location>
        <begin position="89"/>
        <end position="101"/>
    </location>
</feature>
<evidence type="ECO:0000313" key="3">
    <source>
        <dbReference type="EMBL" id="EXX52295.1"/>
    </source>
</evidence>
<dbReference type="HOGENOM" id="CLU_667548_0_0_1"/>
<dbReference type="EMBL" id="JEMT01029318">
    <property type="protein sequence ID" value="EXX52296.1"/>
    <property type="molecule type" value="Genomic_DNA"/>
</dbReference>
<dbReference type="Proteomes" id="UP000022910">
    <property type="component" value="Unassembled WGS sequence"/>
</dbReference>
<dbReference type="Gene3D" id="2.30.29.30">
    <property type="entry name" value="Pleckstrin-homology domain (PH domain)/Phosphotyrosine-binding domain (PTB)"/>
    <property type="match status" value="2"/>
</dbReference>
<feature type="compositionally biased region" description="Basic and acidic residues" evidence="1">
    <location>
        <begin position="78"/>
        <end position="88"/>
    </location>
</feature>
<dbReference type="PROSITE" id="PS50003">
    <property type="entry name" value="PH_DOMAIN"/>
    <property type="match status" value="2"/>
</dbReference>
<accession>A0A015IEB8</accession>
<sequence length="412" mass="47372">MSDNTQQTIEYYKSELIKKDEIIKKLSEEVDKDQLKELKIQYQELSDIVYNLKTENEKLKIENEKLLEDLKKKEIKVEENEEKKEVTDGRNNQQDSLLSQESKQEKVGTAETAEIVAVTPASEATEPVIPEGIKTGNLQKQSQLLKTFDRRYFVLTKDTLYYYKSSNDPSNEKSIDISSDCNVKIVEGTTFDLEAKSRTYTLIADSVEERDSWIKELKECNVNVIPSGKEKSTFNKKNEESTKLEILKSENESDINIQQKPVFPEGVKTGNLHKQSQLLKTFNQRYFVLTKDKLYYYRSSNDPSTQKSIDLSSNCKIKIGESAKFDLETKSRTYKLIADSEEDRDSWIKELKKCNIIVISLEKEKSISINNIEESAKLEAPKSENENENDIDIQQSVDNTVDKATDVVEVSE</sequence>
<evidence type="ECO:0000313" key="4">
    <source>
        <dbReference type="Proteomes" id="UP000022910"/>
    </source>
</evidence>
<feature type="domain" description="PH" evidence="2">
    <location>
        <begin position="265"/>
        <end position="356"/>
    </location>
</feature>
<dbReference type="Pfam" id="PF00169">
    <property type="entry name" value="PH"/>
    <property type="match status" value="2"/>
</dbReference>
<evidence type="ECO:0000259" key="2">
    <source>
        <dbReference type="PROSITE" id="PS50003"/>
    </source>
</evidence>
<gene>
    <name evidence="3" type="ORF">RirG_254190</name>
</gene>
<evidence type="ECO:0000256" key="1">
    <source>
        <dbReference type="SAM" id="MobiDB-lite"/>
    </source>
</evidence>
<feature type="compositionally biased region" description="Basic and acidic residues" evidence="1">
    <location>
        <begin position="374"/>
        <end position="385"/>
    </location>
</feature>
<dbReference type="OrthoDB" id="2157866at2759"/>
<dbReference type="InterPro" id="IPR011993">
    <property type="entry name" value="PH-like_dom_sf"/>
</dbReference>
<proteinExistence type="predicted"/>
<keyword evidence="4" id="KW-1185">Reference proteome</keyword>
<feature type="region of interest" description="Disordered" evidence="1">
    <location>
        <begin position="374"/>
        <end position="412"/>
    </location>
</feature>
<feature type="region of interest" description="Disordered" evidence="1">
    <location>
        <begin position="78"/>
        <end position="109"/>
    </location>
</feature>
<feature type="domain" description="PH" evidence="2">
    <location>
        <begin position="131"/>
        <end position="222"/>
    </location>
</feature>
<dbReference type="InterPro" id="IPR001849">
    <property type="entry name" value="PH_domain"/>
</dbReference>
<dbReference type="SUPFAM" id="SSF50729">
    <property type="entry name" value="PH domain-like"/>
    <property type="match status" value="2"/>
</dbReference>
<dbReference type="SMR" id="A0A015IEB8"/>
<name>A0A015IEB8_RHIIW</name>